<comment type="caution">
    <text evidence="5">The sequence shown here is derived from an EMBL/GenBank/DDBJ whole genome shotgun (WGS) entry which is preliminary data.</text>
</comment>
<protein>
    <submittedName>
        <fullName evidence="5">Histidine triad (HIT) protein</fullName>
    </submittedName>
</protein>
<evidence type="ECO:0000259" key="4">
    <source>
        <dbReference type="PROSITE" id="PS51084"/>
    </source>
</evidence>
<evidence type="ECO:0000313" key="5">
    <source>
        <dbReference type="EMBL" id="KKP30008.1"/>
    </source>
</evidence>
<dbReference type="PANTHER" id="PTHR46648:SF1">
    <property type="entry name" value="ADENOSINE 5'-MONOPHOSPHORAMIDASE HNT1"/>
    <property type="match status" value="1"/>
</dbReference>
<dbReference type="PRINTS" id="PR00332">
    <property type="entry name" value="HISTRIAD"/>
</dbReference>
<sequence length="131" mass="15326">MVNCIFCKIIKKEISCEKIYEDEEFLSFVDIEPVAFGHILVIPKKHIIWMQDADDNTISGIFKLSKKLMLAIKKAFNCDYVQLAISGKDIPHFHIHLIPRYFNDGLSNWPTKKYNEIKIEEVTKKIIKEII</sequence>
<dbReference type="GO" id="GO:0009117">
    <property type="term" value="P:nucleotide metabolic process"/>
    <property type="evidence" value="ECO:0007669"/>
    <property type="project" value="TreeGrafter"/>
</dbReference>
<dbReference type="Proteomes" id="UP000034934">
    <property type="component" value="Unassembled WGS sequence"/>
</dbReference>
<reference evidence="5 6" key="1">
    <citation type="journal article" date="2015" name="Nature">
        <title>rRNA introns, odd ribosomes, and small enigmatic genomes across a large radiation of phyla.</title>
        <authorList>
            <person name="Brown C.T."/>
            <person name="Hug L.A."/>
            <person name="Thomas B.C."/>
            <person name="Sharon I."/>
            <person name="Castelle C.J."/>
            <person name="Singh A."/>
            <person name="Wilkins M.J."/>
            <person name="Williams K.H."/>
            <person name="Banfield J.F."/>
        </authorList>
    </citation>
    <scope>NUCLEOTIDE SEQUENCE [LARGE SCALE GENOMIC DNA]</scope>
</reference>
<dbReference type="Gene3D" id="3.30.428.10">
    <property type="entry name" value="HIT-like"/>
    <property type="match status" value="1"/>
</dbReference>
<name>A0A0F9YF30_9BACT</name>
<evidence type="ECO:0000313" key="6">
    <source>
        <dbReference type="Proteomes" id="UP000034934"/>
    </source>
</evidence>
<proteinExistence type="predicted"/>
<dbReference type="InterPro" id="IPR001310">
    <property type="entry name" value="Histidine_triad_HIT"/>
</dbReference>
<accession>A0A0F9YF30</accession>
<evidence type="ECO:0000256" key="3">
    <source>
        <dbReference type="PROSITE-ProRule" id="PRU00464"/>
    </source>
</evidence>
<dbReference type="AlphaFoldDB" id="A0A0F9YF30"/>
<dbReference type="InterPro" id="IPR036265">
    <property type="entry name" value="HIT-like_sf"/>
</dbReference>
<evidence type="ECO:0000256" key="2">
    <source>
        <dbReference type="PIRSR" id="PIRSR601310-3"/>
    </source>
</evidence>
<dbReference type="Pfam" id="PF01230">
    <property type="entry name" value="HIT"/>
    <property type="match status" value="1"/>
</dbReference>
<feature type="short sequence motif" description="Histidine triad motif" evidence="2 3">
    <location>
        <begin position="92"/>
        <end position="96"/>
    </location>
</feature>
<gene>
    <name evidence="5" type="ORF">UR19_C0005G0010</name>
</gene>
<dbReference type="InterPro" id="IPR011146">
    <property type="entry name" value="HIT-like"/>
</dbReference>
<dbReference type="PANTHER" id="PTHR46648">
    <property type="entry name" value="HIT FAMILY PROTEIN 1"/>
    <property type="match status" value="1"/>
</dbReference>
<dbReference type="SUPFAM" id="SSF54197">
    <property type="entry name" value="HIT-like"/>
    <property type="match status" value="1"/>
</dbReference>
<dbReference type="GO" id="GO:0003824">
    <property type="term" value="F:catalytic activity"/>
    <property type="evidence" value="ECO:0007669"/>
    <property type="project" value="InterPro"/>
</dbReference>
<organism evidence="5 6">
    <name type="scientific">Candidatus Nomurabacteria bacterium GW2011_GWF1_31_48</name>
    <dbReference type="NCBI Taxonomy" id="1618767"/>
    <lineage>
        <taxon>Bacteria</taxon>
        <taxon>Candidatus Nomuraibacteriota</taxon>
    </lineage>
</organism>
<dbReference type="EMBL" id="LBOG01000005">
    <property type="protein sequence ID" value="KKP30008.1"/>
    <property type="molecule type" value="Genomic_DNA"/>
</dbReference>
<evidence type="ECO:0000256" key="1">
    <source>
        <dbReference type="PIRSR" id="PIRSR601310-1"/>
    </source>
</evidence>
<feature type="domain" description="HIT" evidence="4">
    <location>
        <begin position="5"/>
        <end position="107"/>
    </location>
</feature>
<feature type="active site" description="Tele-AMP-histidine intermediate" evidence="1">
    <location>
        <position position="94"/>
    </location>
</feature>
<dbReference type="PROSITE" id="PS51084">
    <property type="entry name" value="HIT_2"/>
    <property type="match status" value="1"/>
</dbReference>